<name>A0A0B1TI63_OESDE</name>
<comment type="similarity">
    <text evidence="2">Belongs to the nematode transthyretin-like family.</text>
</comment>
<dbReference type="OrthoDB" id="5912452at2759"/>
<dbReference type="Proteomes" id="UP000053660">
    <property type="component" value="Unassembled WGS sequence"/>
</dbReference>
<keyword evidence="4" id="KW-0732">Signal</keyword>
<dbReference type="Pfam" id="PF01060">
    <property type="entry name" value="TTR-52"/>
    <property type="match status" value="1"/>
</dbReference>
<evidence type="ECO:0000313" key="6">
    <source>
        <dbReference type="Proteomes" id="UP000053660"/>
    </source>
</evidence>
<accession>A0A0B1TI63</accession>
<evidence type="ECO:0000256" key="3">
    <source>
        <dbReference type="ARBA" id="ARBA00022525"/>
    </source>
</evidence>
<dbReference type="InterPro" id="IPR001534">
    <property type="entry name" value="Transthyretin-like"/>
</dbReference>
<evidence type="ECO:0000256" key="4">
    <source>
        <dbReference type="ARBA" id="ARBA00022729"/>
    </source>
</evidence>
<keyword evidence="6" id="KW-1185">Reference proteome</keyword>
<dbReference type="AlphaFoldDB" id="A0A0B1TI63"/>
<evidence type="ECO:0000313" key="5">
    <source>
        <dbReference type="EMBL" id="KHJ97223.1"/>
    </source>
</evidence>
<dbReference type="EMBL" id="KN549493">
    <property type="protein sequence ID" value="KHJ97223.1"/>
    <property type="molecule type" value="Genomic_DNA"/>
</dbReference>
<proteinExistence type="inferred from homology"/>
<dbReference type="Gene3D" id="2.60.40.3330">
    <property type="match status" value="1"/>
</dbReference>
<sequence>MDEGRTDPYGYFYLWGSKREITNIDPKVNIYHNCNYGGLCYRKFGITIPDSFISTGGHPRRVFNIGTINLAGRFTGEKIDCLN</sequence>
<dbReference type="PANTHER" id="PTHR21700:SF24">
    <property type="entry name" value="TRANSTHYRETIN-LIKE FAMILY PROTEIN"/>
    <property type="match status" value="1"/>
</dbReference>
<protein>
    <submittedName>
        <fullName evidence="5">Transthyretin-like family protein</fullName>
    </submittedName>
</protein>
<keyword evidence="3" id="KW-0964">Secreted</keyword>
<gene>
    <name evidence="5" type="ORF">OESDEN_02798</name>
</gene>
<dbReference type="GO" id="GO:0005576">
    <property type="term" value="C:extracellular region"/>
    <property type="evidence" value="ECO:0007669"/>
    <property type="project" value="UniProtKB-SubCell"/>
</dbReference>
<comment type="subcellular location">
    <subcellularLocation>
        <location evidence="1">Secreted</location>
    </subcellularLocation>
</comment>
<dbReference type="InterPro" id="IPR038479">
    <property type="entry name" value="Transthyretin-like_sf"/>
</dbReference>
<evidence type="ECO:0000256" key="1">
    <source>
        <dbReference type="ARBA" id="ARBA00004613"/>
    </source>
</evidence>
<dbReference type="PANTHER" id="PTHR21700">
    <property type="entry name" value="TRANSTHYRETIN-LIKE FAMILY PROTEIN-RELATED"/>
    <property type="match status" value="1"/>
</dbReference>
<reference evidence="5 6" key="1">
    <citation type="submission" date="2014-03" db="EMBL/GenBank/DDBJ databases">
        <title>Draft genome of the hookworm Oesophagostomum dentatum.</title>
        <authorList>
            <person name="Mitreva M."/>
        </authorList>
    </citation>
    <scope>NUCLEOTIDE SEQUENCE [LARGE SCALE GENOMIC DNA]</scope>
    <source>
        <strain evidence="5 6">OD-Hann</strain>
    </source>
</reference>
<evidence type="ECO:0000256" key="2">
    <source>
        <dbReference type="ARBA" id="ARBA00010112"/>
    </source>
</evidence>
<dbReference type="GO" id="GO:0009986">
    <property type="term" value="C:cell surface"/>
    <property type="evidence" value="ECO:0007669"/>
    <property type="project" value="InterPro"/>
</dbReference>
<organism evidence="5 6">
    <name type="scientific">Oesophagostomum dentatum</name>
    <name type="common">Nodular worm</name>
    <dbReference type="NCBI Taxonomy" id="61180"/>
    <lineage>
        <taxon>Eukaryota</taxon>
        <taxon>Metazoa</taxon>
        <taxon>Ecdysozoa</taxon>
        <taxon>Nematoda</taxon>
        <taxon>Chromadorea</taxon>
        <taxon>Rhabditida</taxon>
        <taxon>Rhabditina</taxon>
        <taxon>Rhabditomorpha</taxon>
        <taxon>Strongyloidea</taxon>
        <taxon>Strongylidae</taxon>
        <taxon>Oesophagostomum</taxon>
    </lineage>
</organism>